<sequence length="174" mass="19873">MLTIRNLISPINIPANVAELYEQAFPPEERRNLTAQQLLLNNGALRLALLENEGIYAGFVFYWELTDFVFIEHFAISPALRGSGIGSSVMRLIEQEHPRMVLEVEPPHTEDAIRRIRFYEGLGFKAYPFPYLQPPYQVGGAPLSMLLMQKGMPPEEHTFTKINSEIYLEVYGCQ</sequence>
<dbReference type="GO" id="GO:0005840">
    <property type="term" value="C:ribosome"/>
    <property type="evidence" value="ECO:0007669"/>
    <property type="project" value="UniProtKB-KW"/>
</dbReference>
<name>A0A1G7GX30_CHIFI</name>
<dbReference type="PROSITE" id="PS51186">
    <property type="entry name" value="GNAT"/>
    <property type="match status" value="1"/>
</dbReference>
<proteinExistence type="predicted"/>
<keyword evidence="2" id="KW-0689">Ribosomal protein</keyword>
<protein>
    <submittedName>
        <fullName evidence="2">Ribosomal protein S18 acetylase RimI</fullName>
    </submittedName>
</protein>
<feature type="domain" description="N-acetyltransferase" evidence="1">
    <location>
        <begin position="2"/>
        <end position="153"/>
    </location>
</feature>
<dbReference type="SUPFAM" id="SSF55729">
    <property type="entry name" value="Acyl-CoA N-acyltransferases (Nat)"/>
    <property type="match status" value="1"/>
</dbReference>
<dbReference type="STRING" id="104663.SAMN04488121_101195"/>
<dbReference type="EMBL" id="FNBN01000001">
    <property type="protein sequence ID" value="SDE92624.1"/>
    <property type="molecule type" value="Genomic_DNA"/>
</dbReference>
<dbReference type="GO" id="GO:0016747">
    <property type="term" value="F:acyltransferase activity, transferring groups other than amino-acyl groups"/>
    <property type="evidence" value="ECO:0007669"/>
    <property type="project" value="InterPro"/>
</dbReference>
<reference evidence="2 3" key="1">
    <citation type="submission" date="2016-10" db="EMBL/GenBank/DDBJ databases">
        <authorList>
            <person name="de Groot N.N."/>
        </authorList>
    </citation>
    <scope>NUCLEOTIDE SEQUENCE [LARGE SCALE GENOMIC DNA]</scope>
    <source>
        <strain evidence="2 3">DSM 527</strain>
    </source>
</reference>
<gene>
    <name evidence="2" type="ORF">SAMN04488121_101195</name>
</gene>
<dbReference type="CDD" id="cd04301">
    <property type="entry name" value="NAT_SF"/>
    <property type="match status" value="1"/>
</dbReference>
<dbReference type="InterPro" id="IPR000182">
    <property type="entry name" value="GNAT_dom"/>
</dbReference>
<dbReference type="AlphaFoldDB" id="A0A1G7GX30"/>
<dbReference type="Gene3D" id="3.40.630.30">
    <property type="match status" value="1"/>
</dbReference>
<evidence type="ECO:0000313" key="3">
    <source>
        <dbReference type="Proteomes" id="UP000199045"/>
    </source>
</evidence>
<keyword evidence="2" id="KW-0687">Ribonucleoprotein</keyword>
<dbReference type="OrthoDB" id="9127144at2"/>
<evidence type="ECO:0000259" key="1">
    <source>
        <dbReference type="PROSITE" id="PS51186"/>
    </source>
</evidence>
<dbReference type="InterPro" id="IPR016181">
    <property type="entry name" value="Acyl_CoA_acyltransferase"/>
</dbReference>
<organism evidence="2 3">
    <name type="scientific">Chitinophaga filiformis</name>
    <name type="common">Myxococcus filiformis</name>
    <name type="synonym">Flexibacter filiformis</name>
    <dbReference type="NCBI Taxonomy" id="104663"/>
    <lineage>
        <taxon>Bacteria</taxon>
        <taxon>Pseudomonadati</taxon>
        <taxon>Bacteroidota</taxon>
        <taxon>Chitinophagia</taxon>
        <taxon>Chitinophagales</taxon>
        <taxon>Chitinophagaceae</taxon>
        <taxon>Chitinophaga</taxon>
    </lineage>
</organism>
<evidence type="ECO:0000313" key="2">
    <source>
        <dbReference type="EMBL" id="SDE92624.1"/>
    </source>
</evidence>
<dbReference type="Pfam" id="PF00583">
    <property type="entry name" value="Acetyltransf_1"/>
    <property type="match status" value="1"/>
</dbReference>
<dbReference type="Proteomes" id="UP000199045">
    <property type="component" value="Unassembled WGS sequence"/>
</dbReference>
<accession>A0A1G7GX30</accession>